<feature type="region of interest" description="Disordered" evidence="1">
    <location>
        <begin position="348"/>
        <end position="373"/>
    </location>
</feature>
<proteinExistence type="predicted"/>
<dbReference type="Proteomes" id="UP000028073">
    <property type="component" value="Unassembled WGS sequence"/>
</dbReference>
<feature type="region of interest" description="Disordered" evidence="1">
    <location>
        <begin position="189"/>
        <end position="237"/>
    </location>
</feature>
<name>A0A081NJ18_9GAMM</name>
<accession>A0A081NJ18</accession>
<sequence length="543" mass="60381">MVDFSGVHTSFEPVPKASYPSFDFDYQPNAQKTLQVHFIAVGEQASDTSLYLSLKGGLFLQAGLTSHSYHCFETSTHTVQCLMPPNRRALTFSVQGDLSGVSMVIETSVPLPKPWVVMIEGGPSTLPPIWMLTDGGLIKREDQHPDLFSGKDASMEAILEAIRNQEGHEFQEHWEKTFANRLAAGQRRLDEEYSYNPRDPDRPNKKMMEKHTNTELTPARHFSHDQQSGQDSINKTPIERMIERQRLRYGGIELDLDQYDKIVLYIPPGKTQPARKSDELTDDPGGKKESGSKQSDSSSQKSDKKQSETGSSTTASTSASQATSSSWLSSFQSFNPFSGLFTQDERVQVDSSSHPVTPGQKPLESETTAAASETTAVVRHPTAPELYQTKCPARDPKQPLQGCWTTYDSKTKEPQSRVAVECKPGIGCRVWVGDILLEKDKGRCTSCLDDLGDTPDTTGLIVAANMKPREKTPNIADGTIYSASEKSSERGFFTSVMKVEGETIKLTVYLGWLPVATRIWAYDPSNQPIWRDDNEDKYASKFK</sequence>
<dbReference type="RefSeq" id="WP_034835770.1">
    <property type="nucleotide sequence ID" value="NZ_JOKH01000002.1"/>
</dbReference>
<feature type="compositionally biased region" description="Low complexity" evidence="1">
    <location>
        <begin position="308"/>
        <end position="319"/>
    </location>
</feature>
<reference evidence="2 3" key="1">
    <citation type="submission" date="2014-06" db="EMBL/GenBank/DDBJ databases">
        <title>Whole Genome Sequences of Three Symbiotic Endozoicomonas Bacteria.</title>
        <authorList>
            <person name="Neave M.J."/>
            <person name="Apprill A."/>
            <person name="Voolstra C.R."/>
        </authorList>
    </citation>
    <scope>NUCLEOTIDE SEQUENCE [LARGE SCALE GENOMIC DNA]</scope>
    <source>
        <strain evidence="2 3">DSM 25634</strain>
    </source>
</reference>
<dbReference type="OrthoDB" id="9973797at2"/>
<evidence type="ECO:0000256" key="1">
    <source>
        <dbReference type="SAM" id="MobiDB-lite"/>
    </source>
</evidence>
<protein>
    <submittedName>
        <fullName evidence="2">Uncharacterized protein</fullName>
    </submittedName>
</protein>
<gene>
    <name evidence="2" type="ORF">GZ78_13200</name>
</gene>
<feature type="region of interest" description="Disordered" evidence="1">
    <location>
        <begin position="268"/>
        <end position="319"/>
    </location>
</feature>
<keyword evidence="3" id="KW-1185">Reference proteome</keyword>
<organism evidence="2 3">
    <name type="scientific">Endozoicomonas numazuensis</name>
    <dbReference type="NCBI Taxonomy" id="1137799"/>
    <lineage>
        <taxon>Bacteria</taxon>
        <taxon>Pseudomonadati</taxon>
        <taxon>Pseudomonadota</taxon>
        <taxon>Gammaproteobacteria</taxon>
        <taxon>Oceanospirillales</taxon>
        <taxon>Endozoicomonadaceae</taxon>
        <taxon>Endozoicomonas</taxon>
    </lineage>
</organism>
<feature type="compositionally biased region" description="Polar residues" evidence="1">
    <location>
        <begin position="225"/>
        <end position="235"/>
    </location>
</feature>
<dbReference type="EMBL" id="JOKH01000002">
    <property type="protein sequence ID" value="KEQ18441.1"/>
    <property type="molecule type" value="Genomic_DNA"/>
</dbReference>
<feature type="compositionally biased region" description="Basic and acidic residues" evidence="1">
    <location>
        <begin position="198"/>
        <end position="213"/>
    </location>
</feature>
<evidence type="ECO:0000313" key="3">
    <source>
        <dbReference type="Proteomes" id="UP000028073"/>
    </source>
</evidence>
<evidence type="ECO:0000313" key="2">
    <source>
        <dbReference type="EMBL" id="KEQ18441.1"/>
    </source>
</evidence>
<dbReference type="AlphaFoldDB" id="A0A081NJ18"/>
<comment type="caution">
    <text evidence="2">The sequence shown here is derived from an EMBL/GenBank/DDBJ whole genome shotgun (WGS) entry which is preliminary data.</text>
</comment>
<feature type="compositionally biased region" description="Basic and acidic residues" evidence="1">
    <location>
        <begin position="275"/>
        <end position="291"/>
    </location>
</feature>